<proteinExistence type="predicted"/>
<name>A0A2S8SQR1_9BACT</name>
<dbReference type="InterPro" id="IPR008979">
    <property type="entry name" value="Galactose-bd-like_sf"/>
</dbReference>
<keyword evidence="5" id="KW-1185">Reference proteome</keyword>
<evidence type="ECO:0000256" key="1">
    <source>
        <dbReference type="SAM" id="MobiDB-lite"/>
    </source>
</evidence>
<feature type="signal peptide" evidence="2">
    <location>
        <begin position="1"/>
        <end position="22"/>
    </location>
</feature>
<evidence type="ECO:0000313" key="5">
    <source>
        <dbReference type="Proteomes" id="UP000237684"/>
    </source>
</evidence>
<dbReference type="Gene3D" id="2.60.120.260">
    <property type="entry name" value="Galactose-binding domain-like"/>
    <property type="match status" value="2"/>
</dbReference>
<dbReference type="EMBL" id="NIGF01000015">
    <property type="protein sequence ID" value="PQV63144.1"/>
    <property type="molecule type" value="Genomic_DNA"/>
</dbReference>
<keyword evidence="2" id="KW-0732">Signal</keyword>
<comment type="caution">
    <text evidence="4">The sequence shown here is derived from an EMBL/GenBank/DDBJ whole genome shotgun (WGS) entry which is preliminary data.</text>
</comment>
<protein>
    <submittedName>
        <fullName evidence="4">F5/8 type C domain-containing protein</fullName>
    </submittedName>
</protein>
<dbReference type="InterPro" id="IPR000421">
    <property type="entry name" value="FA58C"/>
</dbReference>
<evidence type="ECO:0000259" key="3">
    <source>
        <dbReference type="Pfam" id="PF00754"/>
    </source>
</evidence>
<feature type="region of interest" description="Disordered" evidence="1">
    <location>
        <begin position="485"/>
        <end position="511"/>
    </location>
</feature>
<dbReference type="SUPFAM" id="SSF49785">
    <property type="entry name" value="Galactose-binding domain-like"/>
    <property type="match status" value="1"/>
</dbReference>
<accession>A0A2S8SQR1</accession>
<dbReference type="Proteomes" id="UP000237684">
    <property type="component" value="Unassembled WGS sequence"/>
</dbReference>
<dbReference type="Pfam" id="PF00754">
    <property type="entry name" value="F5_F8_type_C"/>
    <property type="match status" value="1"/>
</dbReference>
<reference evidence="4 5" key="1">
    <citation type="journal article" date="2018" name="Syst. Appl. Microbiol.">
        <title>Abditibacterium utsteinense sp. nov., the first cultivated member of candidate phylum FBP, isolated from ice-free Antarctic soil samples.</title>
        <authorList>
            <person name="Tahon G."/>
            <person name="Tytgat B."/>
            <person name="Lebbe L."/>
            <person name="Carlier A."/>
            <person name="Willems A."/>
        </authorList>
    </citation>
    <scope>NUCLEOTIDE SEQUENCE [LARGE SCALE GENOMIC DNA]</scope>
    <source>
        <strain evidence="4 5">LMG 29911</strain>
    </source>
</reference>
<dbReference type="RefSeq" id="WP_157947691.1">
    <property type="nucleotide sequence ID" value="NZ_NIGF01000015.1"/>
</dbReference>
<sequence>MKSSYFFLTALGAAIFPVTSHAQNRVLSTDTTNIAAAQNGGRVLSVTSTLDNDKTYSASNLIDGQAFNGQTGGGSKGWASNKFDSINMDSITLGFAGNQTRKIGKIVLNPAVDLTPERWAKDVEVQVSTDTAEGPYVAVAQLTLKRDAAPQEFPILPVDARFVRLMFRSNWGSDRAVGLGEVEIYEAIDGSDETGQLIGRLESAINDLKRYRQVQLEGGNAGTQVAAAPIARRATKNQGAQIQNIQLVTGDAAAFPTANVNIAAGKNGGKIVAFSSIYNNDAEFTPDKLLDGQNYREADGKGSAGWASQGFTPGKEFVTVGFANDRTHLIGRVTLNPASNQSDLRYARRVEVQVTSGDSKDGPWKSAAIINLSPRPVNQDFTIRPVEAKYVKFIFQANGPGVALPNGDPNVNSDRAVSLGEIEIYEAVAGNDQLESLIGRFNQVLVDFKTLRRRQINGDAGATTPTDNMAAPAALNRAPVGKVAVSTAKTAPKRAKKNIEEASLNLPSRNG</sequence>
<feature type="chain" id="PRO_5015661205" evidence="2">
    <location>
        <begin position="23"/>
        <end position="511"/>
    </location>
</feature>
<dbReference type="InParanoid" id="A0A2S8SQR1"/>
<evidence type="ECO:0000313" key="4">
    <source>
        <dbReference type="EMBL" id="PQV63144.1"/>
    </source>
</evidence>
<evidence type="ECO:0000256" key="2">
    <source>
        <dbReference type="SAM" id="SignalP"/>
    </source>
</evidence>
<dbReference type="AlphaFoldDB" id="A0A2S8SQR1"/>
<feature type="domain" description="F5/8 type C" evidence="3">
    <location>
        <begin position="51"/>
        <end position="173"/>
    </location>
</feature>
<gene>
    <name evidence="4" type="ORF">B1R32_11551</name>
</gene>
<organism evidence="4 5">
    <name type="scientific">Abditibacterium utsteinense</name>
    <dbReference type="NCBI Taxonomy" id="1960156"/>
    <lineage>
        <taxon>Bacteria</taxon>
        <taxon>Pseudomonadati</taxon>
        <taxon>Abditibacteriota</taxon>
        <taxon>Abditibacteriia</taxon>
        <taxon>Abditibacteriales</taxon>
        <taxon>Abditibacteriaceae</taxon>
        <taxon>Abditibacterium</taxon>
    </lineage>
</organism>